<gene>
    <name evidence="2" type="ORF">RJ640_028951</name>
</gene>
<dbReference type="Pfam" id="PF05910">
    <property type="entry name" value="DUF868"/>
    <property type="match status" value="1"/>
</dbReference>
<proteinExistence type="predicted"/>
<comment type="caution">
    <text evidence="2">The sequence shown here is derived from an EMBL/GenBank/DDBJ whole genome shotgun (WGS) entry which is preliminary data.</text>
</comment>
<name>A0AA88R225_9ASTE</name>
<protein>
    <recommendedName>
        <fullName evidence="1">PH domain-containing protein</fullName>
    </recommendedName>
</protein>
<accession>A0AA88R225</accession>
<feature type="domain" description="PH" evidence="1">
    <location>
        <begin position="268"/>
        <end position="377"/>
    </location>
</feature>
<dbReference type="InterPro" id="IPR008586">
    <property type="entry name" value="DUF868_pln"/>
</dbReference>
<dbReference type="InterPro" id="IPR001849">
    <property type="entry name" value="PH_domain"/>
</dbReference>
<dbReference type="FunFam" id="2.30.29.30:FF:000286">
    <property type="entry name" value="PH-protein kinase domain containing protein"/>
    <property type="match status" value="1"/>
</dbReference>
<dbReference type="SUPFAM" id="SSF50729">
    <property type="entry name" value="PH domain-like"/>
    <property type="match status" value="1"/>
</dbReference>
<dbReference type="Pfam" id="PF00169">
    <property type="entry name" value="PH"/>
    <property type="match status" value="1"/>
</dbReference>
<organism evidence="2 3">
    <name type="scientific">Escallonia rubra</name>
    <dbReference type="NCBI Taxonomy" id="112253"/>
    <lineage>
        <taxon>Eukaryota</taxon>
        <taxon>Viridiplantae</taxon>
        <taxon>Streptophyta</taxon>
        <taxon>Embryophyta</taxon>
        <taxon>Tracheophyta</taxon>
        <taxon>Spermatophyta</taxon>
        <taxon>Magnoliopsida</taxon>
        <taxon>eudicotyledons</taxon>
        <taxon>Gunneridae</taxon>
        <taxon>Pentapetalae</taxon>
        <taxon>asterids</taxon>
        <taxon>campanulids</taxon>
        <taxon>Escalloniales</taxon>
        <taxon>Escalloniaceae</taxon>
        <taxon>Escallonia</taxon>
    </lineage>
</organism>
<sequence>MRDLAACFSEYAIQVSDPSCSSYSISNNSCISPSLIPSIQIAVTCLYKTILSTQKQLLITVTWCKNNMSQGLNITFGDDPSTSFKLNTNSRLFRKNKGNKSFEYVNSRIEVYWDLSAAQYNTGPEPVEGFLVLVKIDAEIGLVLGDMPQDAATKKLKAGTPVAKFSLVSRREHFSGNTLYSTKAQFCDTGSAHDILIRCSGQNEGLKHPVLSVCIDQKTVIRVKRLQWNFRGNQSIFVDGLLVDLMWDVHDWFYNRSSGYAVFMFRTRSGMDSRLWLEEKLLQKEQEKIEFSLLIYASCTTGKGKLLWFKDPSCASRGSTPRGVVSVAQCLIVKGAEDAINKPFAFEVSTESDTMYYVADTEKEKKDWIKSIRRSIIQRSRSVTESEVLDYDSRR</sequence>
<dbReference type="PANTHER" id="PTHR31972:SF48">
    <property type="entry name" value="OS04G0407500 PROTEIN"/>
    <property type="match status" value="1"/>
</dbReference>
<dbReference type="Proteomes" id="UP001187471">
    <property type="component" value="Unassembled WGS sequence"/>
</dbReference>
<dbReference type="PROSITE" id="PS50003">
    <property type="entry name" value="PH_DOMAIN"/>
    <property type="match status" value="1"/>
</dbReference>
<reference evidence="2" key="1">
    <citation type="submission" date="2022-12" db="EMBL/GenBank/DDBJ databases">
        <title>Draft genome assemblies for two species of Escallonia (Escalloniales).</title>
        <authorList>
            <person name="Chanderbali A."/>
            <person name="Dervinis C."/>
            <person name="Anghel I."/>
            <person name="Soltis D."/>
            <person name="Soltis P."/>
            <person name="Zapata F."/>
        </authorList>
    </citation>
    <scope>NUCLEOTIDE SEQUENCE</scope>
    <source>
        <strain evidence="2">UCBG92.1500</strain>
        <tissue evidence="2">Leaf</tissue>
    </source>
</reference>
<evidence type="ECO:0000313" key="3">
    <source>
        <dbReference type="Proteomes" id="UP001187471"/>
    </source>
</evidence>
<dbReference type="SMART" id="SM00233">
    <property type="entry name" value="PH"/>
    <property type="match status" value="1"/>
</dbReference>
<dbReference type="PANTHER" id="PTHR31972">
    <property type="entry name" value="EXPRESSED PROTEIN"/>
    <property type="match status" value="1"/>
</dbReference>
<evidence type="ECO:0000313" key="2">
    <source>
        <dbReference type="EMBL" id="KAK2980707.1"/>
    </source>
</evidence>
<evidence type="ECO:0000259" key="1">
    <source>
        <dbReference type="PROSITE" id="PS50003"/>
    </source>
</evidence>
<dbReference type="EMBL" id="JAVXUO010001604">
    <property type="protein sequence ID" value="KAK2980707.1"/>
    <property type="molecule type" value="Genomic_DNA"/>
</dbReference>
<dbReference type="Gene3D" id="2.30.29.30">
    <property type="entry name" value="Pleckstrin-homology domain (PH domain)/Phosphotyrosine-binding domain (PTB)"/>
    <property type="match status" value="1"/>
</dbReference>
<dbReference type="InterPro" id="IPR011993">
    <property type="entry name" value="PH-like_dom_sf"/>
</dbReference>
<dbReference type="AlphaFoldDB" id="A0AA88R225"/>
<keyword evidence="3" id="KW-1185">Reference proteome</keyword>